<keyword evidence="2" id="KW-1185">Reference proteome</keyword>
<name>A0ACC2S8R3_9FUNG</name>
<dbReference type="Proteomes" id="UP001165960">
    <property type="component" value="Unassembled WGS sequence"/>
</dbReference>
<proteinExistence type="predicted"/>
<evidence type="ECO:0000313" key="2">
    <source>
        <dbReference type="Proteomes" id="UP001165960"/>
    </source>
</evidence>
<comment type="caution">
    <text evidence="1">The sequence shown here is derived from an EMBL/GenBank/DDBJ whole genome shotgun (WGS) entry which is preliminary data.</text>
</comment>
<accession>A0ACC2S8R3</accession>
<organism evidence="1 2">
    <name type="scientific">Entomophthora muscae</name>
    <dbReference type="NCBI Taxonomy" id="34485"/>
    <lineage>
        <taxon>Eukaryota</taxon>
        <taxon>Fungi</taxon>
        <taxon>Fungi incertae sedis</taxon>
        <taxon>Zoopagomycota</taxon>
        <taxon>Entomophthoromycotina</taxon>
        <taxon>Entomophthoromycetes</taxon>
        <taxon>Entomophthorales</taxon>
        <taxon>Entomophthoraceae</taxon>
        <taxon>Entomophthora</taxon>
    </lineage>
</organism>
<protein>
    <submittedName>
        <fullName evidence="1">Uncharacterized protein</fullName>
    </submittedName>
</protein>
<reference evidence="1" key="1">
    <citation type="submission" date="2022-04" db="EMBL/GenBank/DDBJ databases">
        <title>Genome of the entomopathogenic fungus Entomophthora muscae.</title>
        <authorList>
            <person name="Elya C."/>
            <person name="Lovett B.R."/>
            <person name="Lee E."/>
            <person name="Macias A.M."/>
            <person name="Hajek A.E."/>
            <person name="De Bivort B.L."/>
            <person name="Kasson M.T."/>
            <person name="De Fine Licht H.H."/>
            <person name="Stajich J.E."/>
        </authorList>
    </citation>
    <scope>NUCLEOTIDE SEQUENCE</scope>
    <source>
        <strain evidence="1">Berkeley</strain>
    </source>
</reference>
<dbReference type="EMBL" id="QTSX02005712">
    <property type="protein sequence ID" value="KAJ9058678.1"/>
    <property type="molecule type" value="Genomic_DNA"/>
</dbReference>
<evidence type="ECO:0000313" key="1">
    <source>
        <dbReference type="EMBL" id="KAJ9058678.1"/>
    </source>
</evidence>
<gene>
    <name evidence="1" type="ORF">DSO57_1010018</name>
</gene>
<sequence>MTIDQAKLWSAMAFHPDKAIKWGNKGFTPHDARRWAFIGITPAISRTLKEARWNPYTVHLWGPFKEWTPETATEWKSNGYTHVEMKYWLGIGMTMTEARSWQAVGVTTQLHKTLDNNKITLEEWEKWKQTTSLAKAAMWIAKGFTPTTAALWMEHKVPPPEAAFLKGNLSPADTAKWLGEGIQSEHILKWRDLLPKPKTAGLYTKNDFSPKYAAEWYDIGATAAKADIFRQGGWNPVTVINWLHTNRLAYGDINKYIHPTI</sequence>